<keyword evidence="6" id="KW-1185">Reference proteome</keyword>
<feature type="domain" description="Bacterial type II secretion system protein E" evidence="4">
    <location>
        <begin position="376"/>
        <end position="390"/>
    </location>
</feature>
<comment type="similarity">
    <text evidence="1">Belongs to the GSP E family.</text>
</comment>
<dbReference type="GO" id="GO:0016887">
    <property type="term" value="F:ATP hydrolysis activity"/>
    <property type="evidence" value="ECO:0007669"/>
    <property type="project" value="TreeGrafter"/>
</dbReference>
<dbReference type="InterPro" id="IPR007831">
    <property type="entry name" value="T2SS_GspE_N"/>
</dbReference>
<dbReference type="Gene3D" id="3.30.450.90">
    <property type="match status" value="1"/>
</dbReference>
<evidence type="ECO:0000313" key="5">
    <source>
        <dbReference type="EMBL" id="QPF94533.1"/>
    </source>
</evidence>
<dbReference type="Gene3D" id="3.30.300.160">
    <property type="entry name" value="Type II secretion system, protein E, N-terminal domain"/>
    <property type="match status" value="1"/>
</dbReference>
<keyword evidence="3" id="KW-0067">ATP-binding</keyword>
<keyword evidence="2" id="KW-0547">Nucleotide-binding</keyword>
<dbReference type="GO" id="GO:0005524">
    <property type="term" value="F:ATP binding"/>
    <property type="evidence" value="ECO:0007669"/>
    <property type="project" value="UniProtKB-KW"/>
</dbReference>
<evidence type="ECO:0000256" key="1">
    <source>
        <dbReference type="ARBA" id="ARBA00006611"/>
    </source>
</evidence>
<dbReference type="PROSITE" id="PS00662">
    <property type="entry name" value="T2SP_E"/>
    <property type="match status" value="1"/>
</dbReference>
<dbReference type="Proteomes" id="UP000594621">
    <property type="component" value="Chromosome"/>
</dbReference>
<gene>
    <name evidence="5" type="primary">tadA</name>
    <name evidence="5" type="ORF">IC761_15190</name>
</gene>
<dbReference type="PANTHER" id="PTHR30258">
    <property type="entry name" value="TYPE II SECRETION SYSTEM PROTEIN GSPE-RELATED"/>
    <property type="match status" value="1"/>
</dbReference>
<dbReference type="InterPro" id="IPR027417">
    <property type="entry name" value="P-loop_NTPase"/>
</dbReference>
<dbReference type="Pfam" id="PF00437">
    <property type="entry name" value="T2SSE"/>
    <property type="match status" value="1"/>
</dbReference>
<protein>
    <submittedName>
        <fullName evidence="5">Flp pilus assembly complex ATPase component TadA</fullName>
    </submittedName>
</protein>
<dbReference type="GO" id="GO:0005886">
    <property type="term" value="C:plasma membrane"/>
    <property type="evidence" value="ECO:0007669"/>
    <property type="project" value="TreeGrafter"/>
</dbReference>
<dbReference type="SUPFAM" id="SSF160246">
    <property type="entry name" value="EspE N-terminal domain-like"/>
    <property type="match status" value="1"/>
</dbReference>
<dbReference type="Pfam" id="PF05157">
    <property type="entry name" value="MshEN"/>
    <property type="match status" value="1"/>
</dbReference>
<dbReference type="SUPFAM" id="SSF52540">
    <property type="entry name" value="P-loop containing nucleoside triphosphate hydrolases"/>
    <property type="match status" value="1"/>
</dbReference>
<dbReference type="KEGG" id="bcou:IC761_15190"/>
<dbReference type="SMART" id="SM00382">
    <property type="entry name" value="AAA"/>
    <property type="match status" value="1"/>
</dbReference>
<dbReference type="InterPro" id="IPR037257">
    <property type="entry name" value="T2SS_E_N_sf"/>
</dbReference>
<evidence type="ECO:0000313" key="6">
    <source>
        <dbReference type="Proteomes" id="UP000594621"/>
    </source>
</evidence>
<accession>A0A7S9DBE8</accession>
<proteinExistence type="inferred from homology"/>
<evidence type="ECO:0000259" key="4">
    <source>
        <dbReference type="PROSITE" id="PS00662"/>
    </source>
</evidence>
<name>A0A7S9DBE8_9BRAD</name>
<evidence type="ECO:0000256" key="3">
    <source>
        <dbReference type="ARBA" id="ARBA00022840"/>
    </source>
</evidence>
<dbReference type="Gene3D" id="3.40.50.300">
    <property type="entry name" value="P-loop containing nucleotide triphosphate hydrolases"/>
    <property type="match status" value="1"/>
</dbReference>
<sequence length="561" mass="60379">MASPNAHEFAARFSQKAGLKADVDKLGRLNGSGPAEGGLRKLWEMSELSANEFADEVALFFELPRVALQEMMAAESRVQQFSRRFLREMAVFPCQPPGGTPLLVLADPTDRASIQAAAIVLGMTPAIKVASFEDIATALDQRLGEEEAVTAETAASSTAQDDDIDNLRDLASGAPVVRAVSDMFETAAELRASDIHIEPGRTSLVIRMRVDGLLRNVATPSGVPPAAVISRIKILAGLNIAERRLPQDGGARVRVARSEIDVRVAIMPTQHGESAVIRLLPRDRALLSIDKLGFLAGDQSKLRRMLALPHGMVIVTGPTGSGKTTTLATVLSLLNEPTRKILTIEDPVEYEIPGVSQSQAKPSIGLTFATALRSFVRQDPDVIMVGEVRDSETAHVAIHAALTGHLVLTTLHTETAAAAVPRLLDLGVEAFLLRSTLRAVIAQRLVRQLCDRCKASRPLTHADVEADPRYTAVGLSVGNVIFEPVGCERCSGVGYRGRIGVFEVLEMNEDVRALVEEKSDWESIDKVAIRNGMTTMIEDGLAKCLSGMTSAAEILRVTTVR</sequence>
<reference evidence="5 6" key="1">
    <citation type="submission" date="2020-09" db="EMBL/GenBank/DDBJ databases">
        <title>Complete genomes of bradyrhizobia occurring on native shrubby legumes in Australia.</title>
        <authorList>
            <person name="Lafay B."/>
        </authorList>
    </citation>
    <scope>NUCLEOTIDE SEQUENCE [LARGE SCALE GENOMIC DNA]</scope>
    <source>
        <strain evidence="5 6">BDV5040</strain>
    </source>
</reference>
<dbReference type="CDD" id="cd01129">
    <property type="entry name" value="PulE-GspE-like"/>
    <property type="match status" value="1"/>
</dbReference>
<dbReference type="FunFam" id="3.40.50.300:FF:000398">
    <property type="entry name" value="Type IV pilus assembly ATPase PilB"/>
    <property type="match status" value="1"/>
</dbReference>
<dbReference type="PANTHER" id="PTHR30258:SF2">
    <property type="entry name" value="COMG OPERON PROTEIN 1"/>
    <property type="match status" value="1"/>
</dbReference>
<dbReference type="EMBL" id="CP061379">
    <property type="protein sequence ID" value="QPF94533.1"/>
    <property type="molecule type" value="Genomic_DNA"/>
</dbReference>
<evidence type="ECO:0000256" key="2">
    <source>
        <dbReference type="ARBA" id="ARBA00022741"/>
    </source>
</evidence>
<dbReference type="InterPro" id="IPR003593">
    <property type="entry name" value="AAA+_ATPase"/>
</dbReference>
<dbReference type="AlphaFoldDB" id="A0A7S9DBE8"/>
<dbReference type="InterPro" id="IPR001482">
    <property type="entry name" value="T2SS/T4SS_dom"/>
</dbReference>
<organism evidence="5 6">
    <name type="scientific">Bradyrhizobium commune</name>
    <dbReference type="NCBI Taxonomy" id="83627"/>
    <lineage>
        <taxon>Bacteria</taxon>
        <taxon>Pseudomonadati</taxon>
        <taxon>Pseudomonadota</taxon>
        <taxon>Alphaproteobacteria</taxon>
        <taxon>Hyphomicrobiales</taxon>
        <taxon>Nitrobacteraceae</taxon>
        <taxon>Bradyrhizobium</taxon>
    </lineage>
</organism>